<gene>
    <name evidence="1" type="ORF">BDV35DRAFT_344271</name>
</gene>
<dbReference type="Proteomes" id="UP000325434">
    <property type="component" value="Unassembled WGS sequence"/>
</dbReference>
<sequence length="95" mass="10565">MPTTEPVVRLDNRPLQPNVPSTAILPMWLGKPCEEFSASEVQLLLTDFGEAYSPSTENRCESRTPLAFAPPEARFEPERSLSFSSDIGQLHVLYG</sequence>
<organism evidence="1">
    <name type="scientific">Aspergillus flavus</name>
    <dbReference type="NCBI Taxonomy" id="5059"/>
    <lineage>
        <taxon>Eukaryota</taxon>
        <taxon>Fungi</taxon>
        <taxon>Dikarya</taxon>
        <taxon>Ascomycota</taxon>
        <taxon>Pezizomycotina</taxon>
        <taxon>Eurotiomycetes</taxon>
        <taxon>Eurotiomycetidae</taxon>
        <taxon>Eurotiales</taxon>
        <taxon>Aspergillaceae</taxon>
        <taxon>Aspergillus</taxon>
        <taxon>Aspergillus subgen. Circumdati</taxon>
    </lineage>
</organism>
<dbReference type="VEuPathDB" id="FungiDB:AFLA_013725"/>
<proteinExistence type="predicted"/>
<dbReference type="EMBL" id="ML734570">
    <property type="protein sequence ID" value="KAB8249609.1"/>
    <property type="molecule type" value="Genomic_DNA"/>
</dbReference>
<name>A0A5N6H7J3_ASPFL</name>
<dbReference type="AlphaFoldDB" id="A0A5N6H7J3"/>
<protein>
    <submittedName>
        <fullName evidence="1">Uncharacterized protein</fullName>
    </submittedName>
</protein>
<reference evidence="1" key="1">
    <citation type="submission" date="2019-04" db="EMBL/GenBank/DDBJ databases">
        <title>Friends and foes A comparative genomics study of 23 Aspergillus species from section Flavi.</title>
        <authorList>
            <consortium name="DOE Joint Genome Institute"/>
            <person name="Kjaerbolling I."/>
            <person name="Vesth T."/>
            <person name="Frisvad J.C."/>
            <person name="Nybo J.L."/>
            <person name="Theobald S."/>
            <person name="Kildgaard S."/>
            <person name="Isbrandt T."/>
            <person name="Kuo A."/>
            <person name="Sato A."/>
            <person name="Lyhne E.K."/>
            <person name="Kogle M.E."/>
            <person name="Wiebenga A."/>
            <person name="Kun R.S."/>
            <person name="Lubbers R.J."/>
            <person name="Makela M.R."/>
            <person name="Barry K."/>
            <person name="Chovatia M."/>
            <person name="Clum A."/>
            <person name="Daum C."/>
            <person name="Haridas S."/>
            <person name="He G."/>
            <person name="LaButti K."/>
            <person name="Lipzen A."/>
            <person name="Mondo S."/>
            <person name="Riley R."/>
            <person name="Salamov A."/>
            <person name="Simmons B.A."/>
            <person name="Magnuson J.K."/>
            <person name="Henrissat B."/>
            <person name="Mortensen U.H."/>
            <person name="Larsen T.O."/>
            <person name="Devries R.P."/>
            <person name="Grigoriev I.V."/>
            <person name="Machida M."/>
            <person name="Baker S.E."/>
            <person name="Andersen M.R."/>
        </authorList>
    </citation>
    <scope>NUCLEOTIDE SEQUENCE [LARGE SCALE GENOMIC DNA]</scope>
    <source>
        <strain evidence="1">CBS 121.62</strain>
    </source>
</reference>
<evidence type="ECO:0000313" key="1">
    <source>
        <dbReference type="EMBL" id="KAB8249609.1"/>
    </source>
</evidence>
<accession>A0A5N6H7J3</accession>
<dbReference type="VEuPathDB" id="FungiDB:F9C07_1919648"/>